<dbReference type="SUPFAM" id="SSF101898">
    <property type="entry name" value="NHL repeat"/>
    <property type="match status" value="1"/>
</dbReference>
<name>A0A0G0K8G2_9BACT</name>
<proteinExistence type="predicted"/>
<evidence type="ECO:0000256" key="2">
    <source>
        <dbReference type="SAM" id="Phobius"/>
    </source>
</evidence>
<keyword evidence="2" id="KW-0472">Membrane</keyword>
<dbReference type="EMBL" id="LBUT01000001">
    <property type="protein sequence ID" value="KKQ71745.1"/>
    <property type="molecule type" value="Genomic_DNA"/>
</dbReference>
<evidence type="ECO:0000256" key="1">
    <source>
        <dbReference type="SAM" id="MobiDB-lite"/>
    </source>
</evidence>
<keyword evidence="2" id="KW-1133">Transmembrane helix</keyword>
<dbReference type="Proteomes" id="UP000034406">
    <property type="component" value="Unassembled WGS sequence"/>
</dbReference>
<dbReference type="STRING" id="1618490.US90_C0001G0076"/>
<organism evidence="3 4">
    <name type="scientific">Candidatus Shapirobacteria bacterium GW2011_GWE2_38_30</name>
    <dbReference type="NCBI Taxonomy" id="1618490"/>
    <lineage>
        <taxon>Bacteria</taxon>
        <taxon>Candidatus Shapironibacteriota</taxon>
    </lineage>
</organism>
<evidence type="ECO:0000313" key="3">
    <source>
        <dbReference type="EMBL" id="KKQ71745.1"/>
    </source>
</evidence>
<reference evidence="3 4" key="1">
    <citation type="journal article" date="2015" name="Nature">
        <title>rRNA introns, odd ribosomes, and small enigmatic genomes across a large radiation of phyla.</title>
        <authorList>
            <person name="Brown C.T."/>
            <person name="Hug L.A."/>
            <person name="Thomas B.C."/>
            <person name="Sharon I."/>
            <person name="Castelle C.J."/>
            <person name="Singh A."/>
            <person name="Wilkins M.J."/>
            <person name="Williams K.H."/>
            <person name="Banfield J.F."/>
        </authorList>
    </citation>
    <scope>NUCLEOTIDE SEQUENCE [LARGE SCALE GENOMIC DNA]</scope>
</reference>
<keyword evidence="2" id="KW-0812">Transmembrane</keyword>
<accession>A0A0G0K8G2</accession>
<feature type="transmembrane region" description="Helical" evidence="2">
    <location>
        <begin position="274"/>
        <end position="294"/>
    </location>
</feature>
<feature type="compositionally biased region" description="Pro residues" evidence="1">
    <location>
        <begin position="216"/>
        <end position="230"/>
    </location>
</feature>
<sequence length="628" mass="70538">MHFTCRSFIGKPEATTWSQYWENEPDDLSLVSRLGHLFGLISFTGPQNSESQSQLGHQFIEDLSQKYFSPDALDIPHQLKKVIDQFVSSNPNLTGISLILAVVYQQNLYLASYRTGVVVICRSSKISQILNGDIDKITQVSGKIKQGDRILLISQSFFDQLTWSKIKQLLSSPDVSEIEENFISSLYSLNQSANLAAAFIQVHFDDEELLSQPKEITPPPPQTETPPPVSIPASHPFTPPSLPKFNFIKKLLPPKKGIIVDNYQPHQLNKRKRLNLVIALLLLFALFASVYIGYRKNSAARVETKYQELKTQVDKKLTDANAIKNLKLESALQLGNEAQKILVQMETLNVHSDEVKKISSDIKSLLSQTGSSSDYTPQKFYDTSLITDNPRYRKMALSDSSLILMDTVSGRLDILDISQKSTKNLLRSDLLKQAINLVATSKPYFYTSTQLYLVQNDKAESQIDFGDIDQSVTMLDAQSWNSALYFLDSQNQTIWKYNPNSSGFGSAQNWIPDGETLDSSPTSLAINGRIWVLTQSGRISPYNRGVQESYQTPIDTQLTSANNLVTGLDNEILAFTEGENIVYIINKNGKAHAKYNLGDKKILDIILDETSQAIYVLCDDQKIYKIDY</sequence>
<evidence type="ECO:0000313" key="4">
    <source>
        <dbReference type="Proteomes" id="UP000034406"/>
    </source>
</evidence>
<protein>
    <submittedName>
        <fullName evidence="3">Uncharacterized protein</fullName>
    </submittedName>
</protein>
<comment type="caution">
    <text evidence="3">The sequence shown here is derived from an EMBL/GenBank/DDBJ whole genome shotgun (WGS) entry which is preliminary data.</text>
</comment>
<feature type="region of interest" description="Disordered" evidence="1">
    <location>
        <begin position="212"/>
        <end position="235"/>
    </location>
</feature>
<dbReference type="AlphaFoldDB" id="A0A0G0K8G2"/>
<gene>
    <name evidence="3" type="ORF">US90_C0001G0076</name>
</gene>